<comment type="caution">
    <text evidence="1">The sequence shown here is derived from an EMBL/GenBank/DDBJ whole genome shotgun (WGS) entry which is preliminary data.</text>
</comment>
<keyword evidence="2" id="KW-1185">Reference proteome</keyword>
<reference evidence="1" key="1">
    <citation type="submission" date="2022-03" db="EMBL/GenBank/DDBJ databases">
        <title>Genomic analyses of argali, domestic sheep and their hybrids provide insights into chromosomal evolution, heterosis and genetic basis of agronomic traits.</title>
        <authorList>
            <person name="Li M."/>
        </authorList>
    </citation>
    <scope>NUCLEOTIDE SEQUENCE</scope>
    <source>
        <strain evidence="1">F1 hybrid</strain>
    </source>
</reference>
<accession>A0ACB9UFS2</accession>
<dbReference type="EMBL" id="CM043043">
    <property type="protein sequence ID" value="KAI4567095.1"/>
    <property type="molecule type" value="Genomic_DNA"/>
</dbReference>
<name>A0ACB9UFS2_9CETA</name>
<protein>
    <submittedName>
        <fullName evidence="1">Uncharacterized protein</fullName>
    </submittedName>
</protein>
<gene>
    <name evidence="1" type="ORF">MJG53_021060</name>
</gene>
<evidence type="ECO:0000313" key="1">
    <source>
        <dbReference type="EMBL" id="KAI4567095.1"/>
    </source>
</evidence>
<organism evidence="1 2">
    <name type="scientific">Ovis ammon polii x Ovis aries</name>
    <dbReference type="NCBI Taxonomy" id="2918886"/>
    <lineage>
        <taxon>Eukaryota</taxon>
        <taxon>Metazoa</taxon>
        <taxon>Chordata</taxon>
        <taxon>Craniata</taxon>
        <taxon>Vertebrata</taxon>
        <taxon>Euteleostomi</taxon>
        <taxon>Mammalia</taxon>
        <taxon>Eutheria</taxon>
        <taxon>Laurasiatheria</taxon>
        <taxon>Artiodactyla</taxon>
        <taxon>Ruminantia</taxon>
        <taxon>Pecora</taxon>
        <taxon>Bovidae</taxon>
        <taxon>Caprinae</taxon>
        <taxon>Ovis</taxon>
    </lineage>
</organism>
<sequence>MELRPYQWEVIMPALEGKNIIIWLPTGSGKTRAAAYVAKRHLETVDGAKVVVLVNRVHLVTQHYEEFSRMLDRRWTITTLSGDMGPRAGFGHMARRHDLLICTAELLQKALASPEEEEHVELNGEGCGQGERVRPRHPAWGTPRLLAVQTQVITFPCAPPAFSLLVVDECHHTHKDTVYNIILSRYLELKLQRTRPLPQVLGLTASPGTGGASTLKGAIDHVLQLCANLDTWRIMSPQEHSPQLQEHSHQPCKQYDLCHRHTQDPFGDMLKKLMDQIHDHLEMPKLRRDFGTQTYEQQVVELSQDGEGGALGDGWEVGAIRGGASLGGALGGGEPRRTLTPGGAWPLRSYEPNPPAAAEAGLLEQRVYALHLRRYNDALLIHDTVRAVDALDTLRDFYNRERATKTGVLHAERWLLALFDDHKNELARLATSGPENPKLEVLEAILQKQFRSPDSPRGIIFTRTRQSAHSLLLWLQQQPGLQTVGIRPQVLIGAGNNSQKTQMIQMTQRDQQEVIQKFRTGTLNLLVATSVAEEGLDIPQCNVVVRYGLLTNEISMVQARGRARASQSVYSFVAAQGSRELQRELTNEALEALMEQAVAAVRAMDQAEYQAKIRDLQRAALVKRAVQAAQRESRQRKFLAEQVQLLCINCMVSVGYGSDLRKVEGTHHVNVNPNFSIYYNVSKQPVDISRSFKDWRPGGAISCRNCGEAWGLQIIYKSVKLPVLKVGSMLLETPQGRVRAKKWSRVPFTVPDFDYVQYAEGLAGLSLD</sequence>
<proteinExistence type="predicted"/>
<dbReference type="Proteomes" id="UP001057279">
    <property type="component" value="Linkage Group LG18"/>
</dbReference>
<evidence type="ECO:0000313" key="2">
    <source>
        <dbReference type="Proteomes" id="UP001057279"/>
    </source>
</evidence>